<protein>
    <submittedName>
        <fullName evidence="1">Uncharacterized protein</fullName>
    </submittedName>
</protein>
<comment type="caution">
    <text evidence="1">The sequence shown here is derived from an EMBL/GenBank/DDBJ whole genome shotgun (WGS) entry which is preliminary data.</text>
</comment>
<evidence type="ECO:0000313" key="2">
    <source>
        <dbReference type="Proteomes" id="UP001262410"/>
    </source>
</evidence>
<reference evidence="1 2" key="1">
    <citation type="submission" date="2023-07" db="EMBL/GenBank/DDBJ databases">
        <title>Sorghum-associated microbial communities from plants grown in Nebraska, USA.</title>
        <authorList>
            <person name="Schachtman D."/>
        </authorList>
    </citation>
    <scope>NUCLEOTIDE SEQUENCE [LARGE SCALE GENOMIC DNA]</scope>
    <source>
        <strain evidence="1 2">584</strain>
    </source>
</reference>
<dbReference type="EMBL" id="JAVDPW010000011">
    <property type="protein sequence ID" value="MDR6293212.1"/>
    <property type="molecule type" value="Genomic_DNA"/>
</dbReference>
<gene>
    <name evidence="1" type="ORF">E9232_005762</name>
</gene>
<sequence length="113" mass="12422">MHHIICRRAADQLTKSKYGSAPMAECLTLQYSRSLSLGLNGIYFPNLRKIIPKRPSKRAESGGFVIRLVFGIDEFDDEARERGVLAVQRSLVAGVERASLDPADTEIGGIMSS</sequence>
<accession>A0ABU1JX64</accession>
<organism evidence="1 2">
    <name type="scientific">Inquilinus ginsengisoli</name>
    <dbReference type="NCBI Taxonomy" id="363840"/>
    <lineage>
        <taxon>Bacteria</taxon>
        <taxon>Pseudomonadati</taxon>
        <taxon>Pseudomonadota</taxon>
        <taxon>Alphaproteobacteria</taxon>
        <taxon>Rhodospirillales</taxon>
        <taxon>Rhodospirillaceae</taxon>
        <taxon>Inquilinus</taxon>
    </lineage>
</organism>
<dbReference type="Proteomes" id="UP001262410">
    <property type="component" value="Unassembled WGS sequence"/>
</dbReference>
<proteinExistence type="predicted"/>
<keyword evidence="2" id="KW-1185">Reference proteome</keyword>
<evidence type="ECO:0000313" key="1">
    <source>
        <dbReference type="EMBL" id="MDR6293212.1"/>
    </source>
</evidence>
<name>A0ABU1JX64_9PROT</name>